<dbReference type="KEGG" id="pbap:Pla133_18350"/>
<evidence type="ECO:0000259" key="1">
    <source>
        <dbReference type="Pfam" id="PF04993"/>
    </source>
</evidence>
<dbReference type="InterPro" id="IPR047525">
    <property type="entry name" value="TfoX-like"/>
</dbReference>
<dbReference type="Proteomes" id="UP000316921">
    <property type="component" value="Chromosome"/>
</dbReference>
<dbReference type="PANTHER" id="PTHR36121:SF1">
    <property type="entry name" value="PROTEIN SXY"/>
    <property type="match status" value="1"/>
</dbReference>
<name>A0A518BIF4_9BACT</name>
<protein>
    <recommendedName>
        <fullName evidence="5">TfoX N-terminal domain-containing protein</fullName>
    </recommendedName>
</protein>
<dbReference type="Gene3D" id="3.30.1460.30">
    <property type="entry name" value="YgaC/TfoX-N like chaperone"/>
    <property type="match status" value="1"/>
</dbReference>
<gene>
    <name evidence="3" type="ORF">Pla133_18350</name>
</gene>
<dbReference type="Gene3D" id="1.10.150.20">
    <property type="entry name" value="5' to 3' exonuclease, C-terminal subdomain"/>
    <property type="match status" value="1"/>
</dbReference>
<dbReference type="EMBL" id="CP036287">
    <property type="protein sequence ID" value="QDU66759.1"/>
    <property type="molecule type" value="Genomic_DNA"/>
</dbReference>
<reference evidence="3 4" key="1">
    <citation type="submission" date="2019-02" db="EMBL/GenBank/DDBJ databases">
        <title>Deep-cultivation of Planctomycetes and their phenomic and genomic characterization uncovers novel biology.</title>
        <authorList>
            <person name="Wiegand S."/>
            <person name="Jogler M."/>
            <person name="Boedeker C."/>
            <person name="Pinto D."/>
            <person name="Vollmers J."/>
            <person name="Rivas-Marin E."/>
            <person name="Kohn T."/>
            <person name="Peeters S.H."/>
            <person name="Heuer A."/>
            <person name="Rast P."/>
            <person name="Oberbeckmann S."/>
            <person name="Bunk B."/>
            <person name="Jeske O."/>
            <person name="Meyerdierks A."/>
            <person name="Storesund J.E."/>
            <person name="Kallscheuer N."/>
            <person name="Luecker S."/>
            <person name="Lage O.M."/>
            <person name="Pohl T."/>
            <person name="Merkel B.J."/>
            <person name="Hornburger P."/>
            <person name="Mueller R.-W."/>
            <person name="Bruemmer F."/>
            <person name="Labrenz M."/>
            <person name="Spormann A.M."/>
            <person name="Op den Camp H."/>
            <person name="Overmann J."/>
            <person name="Amann R."/>
            <person name="Jetten M.S.M."/>
            <person name="Mascher T."/>
            <person name="Medema M.H."/>
            <person name="Devos D.P."/>
            <person name="Kaster A.-K."/>
            <person name="Ovreas L."/>
            <person name="Rohde M."/>
            <person name="Galperin M.Y."/>
            <person name="Jogler C."/>
        </authorList>
    </citation>
    <scope>NUCLEOTIDE SEQUENCE [LARGE SCALE GENOMIC DNA]</scope>
    <source>
        <strain evidence="3 4">Pla133</strain>
    </source>
</reference>
<sequence length="204" mass="22110">MGMSLDDPIVLATRELLAPVGRPRLQRMFGGVGLWVDEVFVGVIHDGSVFLRVGDGNRTRFDAVDAAHFDPMGQGKPMAYRELPEELLDSPERARPWIESSLAEARAAAARKPARRCKSSKPASLTSVRNLGPASRRMLQDAGIGDRAALERAGAARAFLAVEEAGHAPTLNLLWAIESGLADLPIGSLPDEIKRQLRRAVGRE</sequence>
<evidence type="ECO:0000313" key="4">
    <source>
        <dbReference type="Proteomes" id="UP000316921"/>
    </source>
</evidence>
<dbReference type="AlphaFoldDB" id="A0A518BIF4"/>
<evidence type="ECO:0000313" key="3">
    <source>
        <dbReference type="EMBL" id="QDU66759.1"/>
    </source>
</evidence>
<evidence type="ECO:0000259" key="2">
    <source>
        <dbReference type="Pfam" id="PF04994"/>
    </source>
</evidence>
<dbReference type="Pfam" id="PF04993">
    <property type="entry name" value="TfoX_N"/>
    <property type="match status" value="1"/>
</dbReference>
<feature type="domain" description="TfoX C-terminal" evidence="2">
    <location>
        <begin position="123"/>
        <end position="200"/>
    </location>
</feature>
<accession>A0A518BIF4</accession>
<dbReference type="InterPro" id="IPR007076">
    <property type="entry name" value="TfoX_N"/>
</dbReference>
<feature type="domain" description="TfoX N-terminal" evidence="1">
    <location>
        <begin position="15"/>
        <end position="105"/>
    </location>
</feature>
<dbReference type="PANTHER" id="PTHR36121">
    <property type="entry name" value="PROTEIN SXY"/>
    <property type="match status" value="1"/>
</dbReference>
<dbReference type="SUPFAM" id="SSF159894">
    <property type="entry name" value="YgaC/TfoX-N like"/>
    <property type="match status" value="1"/>
</dbReference>
<proteinExistence type="predicted"/>
<dbReference type="Pfam" id="PF04994">
    <property type="entry name" value="TfoX_C"/>
    <property type="match status" value="1"/>
</dbReference>
<keyword evidence="4" id="KW-1185">Reference proteome</keyword>
<dbReference type="InterPro" id="IPR007077">
    <property type="entry name" value="TfoX_C"/>
</dbReference>
<evidence type="ECO:0008006" key="5">
    <source>
        <dbReference type="Google" id="ProtNLM"/>
    </source>
</evidence>
<organism evidence="3 4">
    <name type="scientific">Engelhardtia mirabilis</name>
    <dbReference type="NCBI Taxonomy" id="2528011"/>
    <lineage>
        <taxon>Bacteria</taxon>
        <taxon>Pseudomonadati</taxon>
        <taxon>Planctomycetota</taxon>
        <taxon>Planctomycetia</taxon>
        <taxon>Planctomycetia incertae sedis</taxon>
        <taxon>Engelhardtia</taxon>
    </lineage>
</organism>
<dbReference type="RefSeq" id="WP_145064568.1">
    <property type="nucleotide sequence ID" value="NZ_CP036287.1"/>
</dbReference>